<dbReference type="SMART" id="SM00490">
    <property type="entry name" value="HELICc"/>
    <property type="match status" value="1"/>
</dbReference>
<gene>
    <name evidence="4" type="ORF">TBC1_112117</name>
</gene>
<dbReference type="GO" id="GO:0003677">
    <property type="term" value="F:DNA binding"/>
    <property type="evidence" value="ECO:0007669"/>
    <property type="project" value="InterPro"/>
</dbReference>
<proteinExistence type="predicted"/>
<dbReference type="OrthoDB" id="9814088at2"/>
<reference evidence="4" key="1">
    <citation type="journal article" date="2015" name="Genome Announc.">
        <title>Draft Genome Sequence of Bacteroidales Strain TBC1, a Novel Isolate from a Methanogenic Wastewater Treatment System.</title>
        <authorList>
            <person name="Tourlousse D.M."/>
            <person name="Matsuura N."/>
            <person name="Sun L."/>
            <person name="Toyonaga M."/>
            <person name="Kuroda K."/>
            <person name="Ohashi A."/>
            <person name="Cruz R."/>
            <person name="Yamaguchi T."/>
            <person name="Sekiguchi Y."/>
        </authorList>
    </citation>
    <scope>NUCLEOTIDE SEQUENCE [LARGE SCALE GENOMIC DNA]</scope>
    <source>
        <strain evidence="4">TBC1</strain>
    </source>
</reference>
<dbReference type="CDD" id="cd18793">
    <property type="entry name" value="SF2_C_SNF"/>
    <property type="match status" value="1"/>
</dbReference>
<name>A0A0S7C3G8_9BACT</name>
<dbReference type="Proteomes" id="UP000053091">
    <property type="component" value="Unassembled WGS sequence"/>
</dbReference>
<dbReference type="Gene3D" id="3.40.50.10810">
    <property type="entry name" value="Tandem AAA-ATPase domain"/>
    <property type="match status" value="1"/>
</dbReference>
<dbReference type="InterPro" id="IPR049730">
    <property type="entry name" value="SNF2/RAD54-like_C"/>
</dbReference>
<dbReference type="GO" id="GO:0016787">
    <property type="term" value="F:hydrolase activity"/>
    <property type="evidence" value="ECO:0007669"/>
    <property type="project" value="UniProtKB-KW"/>
</dbReference>
<evidence type="ECO:0000259" key="3">
    <source>
        <dbReference type="PROSITE" id="PS51194"/>
    </source>
</evidence>
<protein>
    <submittedName>
        <fullName evidence="4">Superfamily II DNA/RNA helicase, SNF2 family</fullName>
    </submittedName>
</protein>
<evidence type="ECO:0000313" key="4">
    <source>
        <dbReference type="EMBL" id="GAP43958.1"/>
    </source>
</evidence>
<keyword evidence="4" id="KW-0347">Helicase</keyword>
<dbReference type="Pfam" id="PF00271">
    <property type="entry name" value="Helicase_C"/>
    <property type="match status" value="1"/>
</dbReference>
<feature type="domain" description="Helicase ATP-binding" evidence="2">
    <location>
        <begin position="260"/>
        <end position="421"/>
    </location>
</feature>
<evidence type="ECO:0000313" key="5">
    <source>
        <dbReference type="Proteomes" id="UP000053091"/>
    </source>
</evidence>
<keyword evidence="5" id="KW-1185">Reference proteome</keyword>
<dbReference type="InterPro" id="IPR001650">
    <property type="entry name" value="Helicase_C-like"/>
</dbReference>
<dbReference type="RefSeq" id="WP_062041949.1">
    <property type="nucleotide sequence ID" value="NZ_DF968182.1"/>
</dbReference>
<dbReference type="InterPro" id="IPR014001">
    <property type="entry name" value="Helicase_ATP-bd"/>
</dbReference>
<dbReference type="SMART" id="SM00487">
    <property type="entry name" value="DEXDc"/>
    <property type="match status" value="1"/>
</dbReference>
<feature type="domain" description="Helicase C-terminal" evidence="3">
    <location>
        <begin position="685"/>
        <end position="878"/>
    </location>
</feature>
<dbReference type="GO" id="GO:0004386">
    <property type="term" value="F:helicase activity"/>
    <property type="evidence" value="ECO:0007669"/>
    <property type="project" value="UniProtKB-KW"/>
</dbReference>
<organism evidence="4">
    <name type="scientific">Lentimicrobium saccharophilum</name>
    <dbReference type="NCBI Taxonomy" id="1678841"/>
    <lineage>
        <taxon>Bacteria</taxon>
        <taxon>Pseudomonadati</taxon>
        <taxon>Bacteroidota</taxon>
        <taxon>Bacteroidia</taxon>
        <taxon>Bacteroidales</taxon>
        <taxon>Lentimicrobiaceae</taxon>
        <taxon>Lentimicrobium</taxon>
    </lineage>
</organism>
<dbReference type="GO" id="GO:0031297">
    <property type="term" value="P:replication fork processing"/>
    <property type="evidence" value="ECO:0007669"/>
    <property type="project" value="TreeGrafter"/>
</dbReference>
<dbReference type="EMBL" id="DF968182">
    <property type="protein sequence ID" value="GAP43958.1"/>
    <property type="molecule type" value="Genomic_DNA"/>
</dbReference>
<dbReference type="Gene3D" id="3.40.50.300">
    <property type="entry name" value="P-loop containing nucleotide triphosphate hydrolases"/>
    <property type="match status" value="1"/>
</dbReference>
<dbReference type="GO" id="GO:0005524">
    <property type="term" value="F:ATP binding"/>
    <property type="evidence" value="ECO:0007669"/>
    <property type="project" value="InterPro"/>
</dbReference>
<keyword evidence="4" id="KW-0067">ATP-binding</keyword>
<dbReference type="PANTHER" id="PTHR45766">
    <property type="entry name" value="DNA ANNEALING HELICASE AND ENDONUCLEASE ZRANB3 FAMILY MEMBER"/>
    <property type="match status" value="1"/>
</dbReference>
<dbReference type="GO" id="GO:0006281">
    <property type="term" value="P:DNA repair"/>
    <property type="evidence" value="ECO:0007669"/>
    <property type="project" value="TreeGrafter"/>
</dbReference>
<sequence>MKLIDNINTRLGDDLKQSIRKGSKLCIAASSFSIYAFEALKKELEKIDELRFVFSSPTFIEENFTKHTRLFYIPHIYKESELCGGEFELRLKNQLNQRAIARECSRWVKEKVVFKSNKHQNLPINGMIHVKNWNQEEFAYSNLSSFTTSDLGITQKKGFPTLIQKSDYPDSKAFLEWFNQIWENEEDLQDVTHKVQDYFESAYNENSPEFIYFITLYNIFNDFLEDISMDNLPNDQIGFKETLIWSKLYNFQKDAVIGAINKLEKYKGCILADSVGLGKTFSALGVIKYYEMRNKDILVLCPKKLEANWNTYRHNDKNNILSGDRFRYDVLFHTDLTRSRGMSNGRNLETVNWGNYGLIVIDESHNFRNNNPNSGKENRYQSLMRKVIQEGIETKVLMLSATPVNNRFNDLRNQLALAYEGDPTIIDSKLDTDKGIDLIFRKAQQAFNVWSRYDAAERTTEKLLDMLDFDFFEILDSLTIARSRKHITTYYDTTAIGKFPERNKPVSIQSPLTKNGEVTYVDIAEKLTLLNLSIYSPLNYILQSKIGLYADLYDKTVKSGRLTQLDRERSLQVLMRINLLKRLESSVDSFRLTLEGIITQIEQALKTIARGGTGEYDGIQAKLDDEEFDWEADWGDEENVIGRKVKVYIADMDTTRWKEDLSEDLLILNKLWSDIVDVRGENDYKLQQLISLLDNKINQPFNNGNQKALVFTAFADTANYLYENIQGHIKEKYSIHTAVITGSRKSSNVKSIPADLNPLLTCFSPLSKDKELVYPGLNDSIELLIATDCISEGQNLQDCDFLVNYDIHWNPVRIIQRFGRIDRIGSKNSSITLVNFWPDVTLDAYINLKQRVESRMLISNMASTGDDNILNANEKDLEYRKIQLRKLQEEVIDLEDLREGVSITDLGLNDFRVDLSNFIKSYGGLTHIPEGLHTVVQSTEDLQSGVVFILKNINSGININKLNRLHPFYLVYIKNSGELYLNHVESKKILDAVRLLCKGKSEPMIELCKELAFETDDYHRMDSYSSLLKQSIGSILRTEEEKEVLSLFKAGGTTALQEKLKGIEDFKLISFLIVR</sequence>
<dbReference type="InterPro" id="IPR027417">
    <property type="entry name" value="P-loop_NTPase"/>
</dbReference>
<keyword evidence="1" id="KW-0378">Hydrolase</keyword>
<dbReference type="InterPro" id="IPR006935">
    <property type="entry name" value="Helicase/UvrB_N"/>
</dbReference>
<dbReference type="PATRIC" id="fig|1678841.3.peg.2365"/>
<dbReference type="CDD" id="cd10311">
    <property type="entry name" value="PLDc_N_DEXD_c"/>
    <property type="match status" value="1"/>
</dbReference>
<evidence type="ECO:0000256" key="1">
    <source>
        <dbReference type="ARBA" id="ARBA00022801"/>
    </source>
</evidence>
<dbReference type="InterPro" id="IPR038718">
    <property type="entry name" value="SNF2-like_sf"/>
</dbReference>
<dbReference type="Pfam" id="PF04851">
    <property type="entry name" value="ResIII"/>
    <property type="match status" value="1"/>
</dbReference>
<evidence type="ECO:0000259" key="2">
    <source>
        <dbReference type="PROSITE" id="PS51192"/>
    </source>
</evidence>
<dbReference type="SUPFAM" id="SSF52540">
    <property type="entry name" value="P-loop containing nucleoside triphosphate hydrolases"/>
    <property type="match status" value="2"/>
</dbReference>
<keyword evidence="4" id="KW-0547">Nucleotide-binding</keyword>
<dbReference type="STRING" id="1678841.TBC1_112117"/>
<dbReference type="PROSITE" id="PS51194">
    <property type="entry name" value="HELICASE_CTER"/>
    <property type="match status" value="1"/>
</dbReference>
<dbReference type="PANTHER" id="PTHR45766:SF6">
    <property type="entry name" value="SWI_SNF-RELATED MATRIX-ASSOCIATED ACTIN-DEPENDENT REGULATOR OF CHROMATIN SUBFAMILY A-LIKE PROTEIN 1"/>
    <property type="match status" value="1"/>
</dbReference>
<dbReference type="AlphaFoldDB" id="A0A0S7C3G8"/>
<accession>A0A0S7C3G8</accession>
<dbReference type="PROSITE" id="PS51192">
    <property type="entry name" value="HELICASE_ATP_BIND_1"/>
    <property type="match status" value="1"/>
</dbReference>